<keyword evidence="4" id="KW-1185">Reference proteome</keyword>
<dbReference type="EMBL" id="CCJX01000166">
    <property type="protein sequence ID" value="CDT68168.1"/>
    <property type="molecule type" value="Genomic_DNA"/>
</dbReference>
<keyword evidence="1" id="KW-0472">Membrane</keyword>
<accession>A0A822MUQ9</accession>
<reference evidence="5" key="1">
    <citation type="submission" date="2014-06" db="EMBL/GenBank/DDBJ databases">
        <authorList>
            <person name="Le Roux Frederique"/>
        </authorList>
    </citation>
    <scope>NUCLEOTIDE SEQUENCE [LARGE SCALE GENOMIC DNA]</scope>
    <source>
        <strain evidence="5">J5-5</strain>
    </source>
</reference>
<evidence type="ECO:0000313" key="2">
    <source>
        <dbReference type="EMBL" id="CDT32575.1"/>
    </source>
</evidence>
<reference evidence="2 4" key="2">
    <citation type="submission" date="2014-06" db="EMBL/GenBank/DDBJ databases">
        <authorList>
            <person name="Le Roux F."/>
        </authorList>
    </citation>
    <scope>NUCLEOTIDE SEQUENCE</scope>
    <source>
        <strain evidence="3 4">J5-4</strain>
        <strain evidence="2">J5-5</strain>
    </source>
</reference>
<sequence length="42" mass="4799">MFVGLSQETVSEVGIYLFWNGLAVFTVFDLLYASRILILFPK</sequence>
<organism evidence="2 5">
    <name type="scientific">Vibrio crassostreae</name>
    <dbReference type="NCBI Taxonomy" id="246167"/>
    <lineage>
        <taxon>Bacteria</taxon>
        <taxon>Pseudomonadati</taxon>
        <taxon>Pseudomonadota</taxon>
        <taxon>Gammaproteobacteria</taxon>
        <taxon>Vibrionales</taxon>
        <taxon>Vibrionaceae</taxon>
        <taxon>Vibrio</taxon>
    </lineage>
</organism>
<name>A0A822MUQ9_9VIBR</name>
<keyword evidence="1" id="KW-0812">Transmembrane</keyword>
<protein>
    <submittedName>
        <fullName evidence="2">Uncharacterized protein</fullName>
    </submittedName>
</protein>
<proteinExistence type="predicted"/>
<evidence type="ECO:0000256" key="1">
    <source>
        <dbReference type="SAM" id="Phobius"/>
    </source>
</evidence>
<feature type="transmembrane region" description="Helical" evidence="1">
    <location>
        <begin position="15"/>
        <end position="40"/>
    </location>
</feature>
<evidence type="ECO:0000313" key="4">
    <source>
        <dbReference type="Proteomes" id="UP000049077"/>
    </source>
</evidence>
<evidence type="ECO:0000313" key="5">
    <source>
        <dbReference type="Proteomes" id="UP000049495"/>
    </source>
</evidence>
<keyword evidence="1" id="KW-1133">Transmembrane helix</keyword>
<dbReference type="AlphaFoldDB" id="A0A822MUQ9"/>
<dbReference type="Proteomes" id="UP000049077">
    <property type="component" value="Unassembled WGS sequence"/>
</dbReference>
<dbReference type="EMBL" id="CCJV01000083">
    <property type="protein sequence ID" value="CDT32575.1"/>
    <property type="molecule type" value="Genomic_DNA"/>
</dbReference>
<gene>
    <name evidence="3" type="ORF">VCR4J5_780196</name>
    <name evidence="2" type="ORF">VCR5J5_240317</name>
</gene>
<comment type="caution">
    <text evidence="2">The sequence shown here is derived from an EMBL/GenBank/DDBJ whole genome shotgun (WGS) entry which is preliminary data.</text>
</comment>
<dbReference type="Proteomes" id="UP000049495">
    <property type="component" value="Unassembled WGS sequence"/>
</dbReference>
<evidence type="ECO:0000313" key="3">
    <source>
        <dbReference type="EMBL" id="CDT68168.1"/>
    </source>
</evidence>